<sequence length="197" mass="22880">MHMPIDRIRETRPLDSRRRSHLRLAEPSDAVLIYRLRSDNRLSRFLNAPPTTVEEQAAWLTRYKNDEAAGRQYYFIIVSDGQDRGTVRMYDFRIIKGLKSFCWGSWIIAPPPVVGLAGYSALVIYELGFEHLGFEHCHFDVRRENESVINFHLRSGAKIVDEGEQDYFFHFSREAYDAFRSAHASAIERHSALLQTS</sequence>
<feature type="domain" description="N-acetyltransferase" evidence="1">
    <location>
        <begin position="21"/>
        <end position="158"/>
    </location>
</feature>
<dbReference type="InterPro" id="IPR016181">
    <property type="entry name" value="Acyl_CoA_acyltransferase"/>
</dbReference>
<dbReference type="EMBL" id="CP043538">
    <property type="protein sequence ID" value="QGY01255.1"/>
    <property type="molecule type" value="Genomic_DNA"/>
</dbReference>
<dbReference type="AlphaFoldDB" id="A0A6B9FJ98"/>
<protein>
    <submittedName>
        <fullName evidence="2">GNAT family N-acetyltransferase</fullName>
    </submittedName>
</protein>
<dbReference type="SUPFAM" id="SSF55729">
    <property type="entry name" value="Acyl-CoA N-acyltransferases (Nat)"/>
    <property type="match status" value="1"/>
</dbReference>
<dbReference type="KEGG" id="mmes:MMSR116_04560"/>
<dbReference type="OrthoDB" id="2049878at2"/>
<dbReference type="InterPro" id="IPR000182">
    <property type="entry name" value="GNAT_dom"/>
</dbReference>
<accession>A0A6B9FJ98</accession>
<dbReference type="GO" id="GO:0016747">
    <property type="term" value="F:acyltransferase activity, transferring groups other than amino-acyl groups"/>
    <property type="evidence" value="ECO:0007669"/>
    <property type="project" value="InterPro"/>
</dbReference>
<keyword evidence="2" id="KW-0808">Transferase</keyword>
<reference evidence="2 3" key="1">
    <citation type="journal article" date="2012" name="Genet. Mol. Biol.">
        <title>Analysis of 16S rRNA and mxaF genes revealing insights into Methylobacterium niche-specific plant association.</title>
        <authorList>
            <person name="Dourado M.N."/>
            <person name="Andreote F.D."/>
            <person name="Dini-Andreote F."/>
            <person name="Conti R."/>
            <person name="Araujo J.M."/>
            <person name="Araujo W.L."/>
        </authorList>
    </citation>
    <scope>NUCLEOTIDE SEQUENCE [LARGE SCALE GENOMIC DNA]</scope>
    <source>
        <strain evidence="2 3">SR1.6/6</strain>
    </source>
</reference>
<proteinExistence type="predicted"/>
<dbReference type="Proteomes" id="UP000012488">
    <property type="component" value="Chromosome"/>
</dbReference>
<dbReference type="Pfam" id="PF13302">
    <property type="entry name" value="Acetyltransf_3"/>
    <property type="match status" value="1"/>
</dbReference>
<evidence type="ECO:0000259" key="1">
    <source>
        <dbReference type="Pfam" id="PF13302"/>
    </source>
</evidence>
<evidence type="ECO:0000313" key="2">
    <source>
        <dbReference type="EMBL" id="QGY01255.1"/>
    </source>
</evidence>
<gene>
    <name evidence="2" type="ORF">MMSR116_04560</name>
</gene>
<evidence type="ECO:0000313" key="3">
    <source>
        <dbReference type="Proteomes" id="UP000012488"/>
    </source>
</evidence>
<organism evidence="2 3">
    <name type="scientific">Methylobacterium mesophilicum SR1.6/6</name>
    <dbReference type="NCBI Taxonomy" id="908290"/>
    <lineage>
        <taxon>Bacteria</taxon>
        <taxon>Pseudomonadati</taxon>
        <taxon>Pseudomonadota</taxon>
        <taxon>Alphaproteobacteria</taxon>
        <taxon>Hyphomicrobiales</taxon>
        <taxon>Methylobacteriaceae</taxon>
        <taxon>Methylobacterium</taxon>
    </lineage>
</organism>
<name>A0A6B9FJ98_9HYPH</name>
<dbReference type="Gene3D" id="3.40.630.30">
    <property type="match status" value="1"/>
</dbReference>
<reference evidence="2 3" key="2">
    <citation type="journal article" date="2013" name="Genome Announc.">
        <title>Draft Genome Sequence of Methylobacterium mesophilicum Strain SR1.6/6, Isolated from Citrus sinensis.</title>
        <authorList>
            <person name="Marinho Almeida D."/>
            <person name="Dini-Andreote F."/>
            <person name="Camargo Neves A.A."/>
            <person name="Juca Ramos R.T."/>
            <person name="Andreote F.D."/>
            <person name="Carneiro A.R."/>
            <person name="Oliveira de Souza Lima A."/>
            <person name="Caracciolo Gomes de Sa P.H."/>
            <person name="Ribeiro Barbosa M.S."/>
            <person name="Araujo W.L."/>
            <person name="Silva A."/>
        </authorList>
    </citation>
    <scope>NUCLEOTIDE SEQUENCE [LARGE SCALE GENOMIC DNA]</scope>
    <source>
        <strain evidence="2 3">SR1.6/6</strain>
    </source>
</reference>
<dbReference type="RefSeq" id="WP_010685054.1">
    <property type="nucleotide sequence ID" value="NZ_CP043538.1"/>
</dbReference>